<dbReference type="SUPFAM" id="SSF53474">
    <property type="entry name" value="alpha/beta-Hydrolases"/>
    <property type="match status" value="1"/>
</dbReference>
<keyword evidence="1" id="KW-0812">Transmembrane</keyword>
<dbReference type="EMBL" id="JBHSCX010000003">
    <property type="protein sequence ID" value="MFC4361592.1"/>
    <property type="molecule type" value="Genomic_DNA"/>
</dbReference>
<name>A0ABV8V3B1_9GAMM</name>
<dbReference type="GO" id="GO:0016787">
    <property type="term" value="F:hydrolase activity"/>
    <property type="evidence" value="ECO:0007669"/>
    <property type="project" value="UniProtKB-KW"/>
</dbReference>
<dbReference type="InterPro" id="IPR029058">
    <property type="entry name" value="AB_hydrolase_fold"/>
</dbReference>
<dbReference type="Pfam" id="PF12146">
    <property type="entry name" value="Hydrolase_4"/>
    <property type="match status" value="1"/>
</dbReference>
<feature type="domain" description="Serine aminopeptidase S33" evidence="2">
    <location>
        <begin position="128"/>
        <end position="349"/>
    </location>
</feature>
<accession>A0ABV8V3B1</accession>
<evidence type="ECO:0000259" key="2">
    <source>
        <dbReference type="Pfam" id="PF12146"/>
    </source>
</evidence>
<keyword evidence="1" id="KW-1133">Transmembrane helix</keyword>
<dbReference type="InterPro" id="IPR022742">
    <property type="entry name" value="Hydrolase_4"/>
</dbReference>
<keyword evidence="3" id="KW-0378">Hydrolase</keyword>
<proteinExistence type="predicted"/>
<keyword evidence="1" id="KW-0472">Membrane</keyword>
<reference evidence="4" key="1">
    <citation type="journal article" date="2019" name="Int. J. Syst. Evol. Microbiol.">
        <title>The Global Catalogue of Microorganisms (GCM) 10K type strain sequencing project: providing services to taxonomists for standard genome sequencing and annotation.</title>
        <authorList>
            <consortium name="The Broad Institute Genomics Platform"/>
            <consortium name="The Broad Institute Genome Sequencing Center for Infectious Disease"/>
            <person name="Wu L."/>
            <person name="Ma J."/>
        </authorList>
    </citation>
    <scope>NUCLEOTIDE SEQUENCE [LARGE SCALE GENOMIC DNA]</scope>
    <source>
        <strain evidence="4">CECT 8570</strain>
    </source>
</reference>
<dbReference type="Proteomes" id="UP001595840">
    <property type="component" value="Unassembled WGS sequence"/>
</dbReference>
<organism evidence="3 4">
    <name type="scientific">Simiduia curdlanivorans</name>
    <dbReference type="NCBI Taxonomy" id="1492769"/>
    <lineage>
        <taxon>Bacteria</taxon>
        <taxon>Pseudomonadati</taxon>
        <taxon>Pseudomonadota</taxon>
        <taxon>Gammaproteobacteria</taxon>
        <taxon>Cellvibrionales</taxon>
        <taxon>Cellvibrionaceae</taxon>
        <taxon>Simiduia</taxon>
    </lineage>
</organism>
<evidence type="ECO:0000256" key="1">
    <source>
        <dbReference type="SAM" id="Phobius"/>
    </source>
</evidence>
<sequence length="496" mass="55140">MTLSALKLLKGLGARLGWCLFGFLAGMLVIVYLWSQTRPALSFWHDDSARYTKLTELPNLSETSWQAYLAHEQTQFIALSELLTKKVEMGKAPTAPWHRFSPTGAANPALYPINGNRSYWLKPDQPARFKAVLIHGLSDSPYSLRAIGEDLRRHGGEVFGLRVPGHGLLPGHLLDTRWEDARAAVTMAVRAAADDNPHNLPLLLVGYSNGAALSVDYALQALEDDTLRQANGLVLISPALKLSPLAGFAKLQRWLGKLPGLNNLAWVDIYPEYDPFKFNSFPVNAGQQIYELTRSIHERLSNQSVAQRLTDFPPMLVFQSVVDATVDPSAPIHDLLLKLPQNQHQLVLFDVNHQAQAQGYLKQQHQQLLAQLNSRPLPFNYTLVANPDSELAVNALTRSANSLEASQEMLALSWPRNVYSLSHVALPIRPTDLVYGNQRAVDSKLHLGSGGGLGERGAFIVSMEQLNRLRYNPFYPYLQQRINDFADSLGANQHPN</sequence>
<comment type="caution">
    <text evidence="3">The sequence shown here is derived from an EMBL/GenBank/DDBJ whole genome shotgun (WGS) entry which is preliminary data.</text>
</comment>
<dbReference type="RefSeq" id="WP_290259472.1">
    <property type="nucleotide sequence ID" value="NZ_JAUFQG010000004.1"/>
</dbReference>
<protein>
    <submittedName>
        <fullName evidence="3">Alpha/beta hydrolase</fullName>
    </submittedName>
</protein>
<dbReference type="Gene3D" id="3.40.50.1820">
    <property type="entry name" value="alpha/beta hydrolase"/>
    <property type="match status" value="1"/>
</dbReference>
<keyword evidence="4" id="KW-1185">Reference proteome</keyword>
<evidence type="ECO:0000313" key="4">
    <source>
        <dbReference type="Proteomes" id="UP001595840"/>
    </source>
</evidence>
<evidence type="ECO:0000313" key="3">
    <source>
        <dbReference type="EMBL" id="MFC4361592.1"/>
    </source>
</evidence>
<feature type="transmembrane region" description="Helical" evidence="1">
    <location>
        <begin position="12"/>
        <end position="34"/>
    </location>
</feature>
<gene>
    <name evidence="3" type="ORF">ACFOX3_04710</name>
</gene>